<proteinExistence type="predicted"/>
<dbReference type="GO" id="GO:0006353">
    <property type="term" value="P:DNA-templated transcription termination"/>
    <property type="evidence" value="ECO:0007669"/>
    <property type="project" value="InterPro"/>
</dbReference>
<evidence type="ECO:0000256" key="1">
    <source>
        <dbReference type="ARBA" id="ARBA00022884"/>
    </source>
</evidence>
<dbReference type="GO" id="GO:0003700">
    <property type="term" value="F:DNA-binding transcription factor activity"/>
    <property type="evidence" value="ECO:0007669"/>
    <property type="project" value="InterPro"/>
</dbReference>
<dbReference type="Pfam" id="PF08529">
    <property type="entry name" value="NusA_N"/>
    <property type="match status" value="1"/>
</dbReference>
<dbReference type="InterPro" id="IPR013735">
    <property type="entry name" value="TF_NusA_N"/>
</dbReference>
<dbReference type="Gene3D" id="3.30.1480.10">
    <property type="entry name" value="NusA, N-terminal domain"/>
    <property type="match status" value="1"/>
</dbReference>
<dbReference type="PANTHER" id="PTHR22648">
    <property type="entry name" value="TRANSCRIPTION TERMINATION FACTOR NUSA"/>
    <property type="match status" value="1"/>
</dbReference>
<dbReference type="GO" id="GO:0031564">
    <property type="term" value="P:transcription antitermination"/>
    <property type="evidence" value="ECO:0007669"/>
    <property type="project" value="InterPro"/>
</dbReference>
<dbReference type="EMBL" id="SRYX01000021">
    <property type="protein sequence ID" value="TGY37839.1"/>
    <property type="molecule type" value="Genomic_DNA"/>
</dbReference>
<dbReference type="InterPro" id="IPR030842">
    <property type="entry name" value="TF_NusA_bacterial"/>
</dbReference>
<reference evidence="3 4" key="1">
    <citation type="submission" date="2019-04" db="EMBL/GenBank/DDBJ databases">
        <title>Microbes associate with the intestines of laboratory mice.</title>
        <authorList>
            <person name="Navarre W."/>
            <person name="Wong E."/>
            <person name="Huang K."/>
            <person name="Tropini C."/>
            <person name="Ng K."/>
            <person name="Yu B."/>
        </authorList>
    </citation>
    <scope>NUCLEOTIDE SEQUENCE [LARGE SCALE GENOMIC DNA]</scope>
    <source>
        <strain evidence="3 4">NM63_1-25</strain>
    </source>
</reference>
<dbReference type="GO" id="GO:0005829">
    <property type="term" value="C:cytosol"/>
    <property type="evidence" value="ECO:0007669"/>
    <property type="project" value="TreeGrafter"/>
</dbReference>
<feature type="non-terminal residue" evidence="3">
    <location>
        <position position="176"/>
    </location>
</feature>
<dbReference type="InterPro" id="IPR036555">
    <property type="entry name" value="NusA_N_sf"/>
</dbReference>
<feature type="domain" description="Transcription factor NusA N-terminal" evidence="2">
    <location>
        <begin position="10"/>
        <end position="131"/>
    </location>
</feature>
<dbReference type="GO" id="GO:0003723">
    <property type="term" value="F:RNA binding"/>
    <property type="evidence" value="ECO:0007669"/>
    <property type="project" value="UniProtKB-KW"/>
</dbReference>
<evidence type="ECO:0000313" key="4">
    <source>
        <dbReference type="Proteomes" id="UP000309566"/>
    </source>
</evidence>
<name>A0A4S2D816_9BACE</name>
<dbReference type="PANTHER" id="PTHR22648:SF0">
    <property type="entry name" value="TRANSCRIPTION TERMINATION_ANTITERMINATION PROTEIN NUSA"/>
    <property type="match status" value="1"/>
</dbReference>
<accession>A0A4S2D816</accession>
<keyword evidence="1" id="KW-0694">RNA-binding</keyword>
<dbReference type="FunFam" id="3.30.1480.10:FF:000003">
    <property type="entry name" value="Transcription termination/antitermination protein NusA"/>
    <property type="match status" value="1"/>
</dbReference>
<organism evidence="3 4">
    <name type="scientific">Bacteroides caecimuris</name>
    <dbReference type="NCBI Taxonomy" id="1796613"/>
    <lineage>
        <taxon>Bacteria</taxon>
        <taxon>Pseudomonadati</taxon>
        <taxon>Bacteroidota</taxon>
        <taxon>Bacteroidia</taxon>
        <taxon>Bacteroidales</taxon>
        <taxon>Bacteroidaceae</taxon>
        <taxon>Bacteroides</taxon>
    </lineage>
</organism>
<evidence type="ECO:0000259" key="2">
    <source>
        <dbReference type="Pfam" id="PF08529"/>
    </source>
</evidence>
<dbReference type="AlphaFoldDB" id="A0A4S2D816"/>
<gene>
    <name evidence="3" type="ORF">E5353_07205</name>
</gene>
<sequence>MAKKEETISLIDTFSEFKELKNIDRTTMVSVLEESFRSVIAKMFGTDENYDVIVNPDKGDFEIWRNREVVADEDLTNPNMQISLSEAQKIDASYEEGEEVTDEVIFAKFGRRAILNLRQTLASKILELEKDSIYNKYIDKVGTIINAEVYQIWKKEMLLLDDEGNELLLPKTEQIP</sequence>
<dbReference type="RefSeq" id="WP_317129513.1">
    <property type="nucleotide sequence ID" value="NZ_SRYX01000021.1"/>
</dbReference>
<comment type="caution">
    <text evidence="3">The sequence shown here is derived from an EMBL/GenBank/DDBJ whole genome shotgun (WGS) entry which is preliminary data.</text>
</comment>
<dbReference type="Proteomes" id="UP000309566">
    <property type="component" value="Unassembled WGS sequence"/>
</dbReference>
<protein>
    <submittedName>
        <fullName evidence="3">Transcription termination/antitermination protein NusA</fullName>
    </submittedName>
</protein>
<dbReference type="SUPFAM" id="SSF69705">
    <property type="entry name" value="Transcription factor NusA, N-terminal domain"/>
    <property type="match status" value="1"/>
</dbReference>
<evidence type="ECO:0000313" key="3">
    <source>
        <dbReference type="EMBL" id="TGY37839.1"/>
    </source>
</evidence>